<evidence type="ECO:0000259" key="5">
    <source>
        <dbReference type="PROSITE" id="PS51063"/>
    </source>
</evidence>
<evidence type="ECO:0000256" key="1">
    <source>
        <dbReference type="ARBA" id="ARBA00023015"/>
    </source>
</evidence>
<feature type="domain" description="HTH crp-type" evidence="5">
    <location>
        <begin position="150"/>
        <end position="222"/>
    </location>
</feature>
<evidence type="ECO:0000313" key="7">
    <source>
        <dbReference type="Proteomes" id="UP000294513"/>
    </source>
</evidence>
<dbReference type="InterPro" id="IPR036388">
    <property type="entry name" value="WH-like_DNA-bd_sf"/>
</dbReference>
<dbReference type="AlphaFoldDB" id="A0A4R5C5L3"/>
<dbReference type="PANTHER" id="PTHR24567:SF68">
    <property type="entry name" value="DNA-BINDING TRANSCRIPTIONAL DUAL REGULATOR CRP"/>
    <property type="match status" value="1"/>
</dbReference>
<dbReference type="Pfam" id="PF13545">
    <property type="entry name" value="HTH_Crp_2"/>
    <property type="match status" value="1"/>
</dbReference>
<dbReference type="InterPro" id="IPR014710">
    <property type="entry name" value="RmlC-like_jellyroll"/>
</dbReference>
<feature type="domain" description="Cyclic nucleotide-binding" evidence="4">
    <location>
        <begin position="16"/>
        <end position="120"/>
    </location>
</feature>
<protein>
    <submittedName>
        <fullName evidence="6">Crp/Fnr family transcriptional regulator</fullName>
    </submittedName>
</protein>
<dbReference type="GO" id="GO:0003700">
    <property type="term" value="F:DNA-binding transcription factor activity"/>
    <property type="evidence" value="ECO:0007669"/>
    <property type="project" value="TreeGrafter"/>
</dbReference>
<dbReference type="Proteomes" id="UP000294513">
    <property type="component" value="Unassembled WGS sequence"/>
</dbReference>
<dbReference type="GO" id="GO:0003677">
    <property type="term" value="F:DNA binding"/>
    <property type="evidence" value="ECO:0007669"/>
    <property type="project" value="UniProtKB-KW"/>
</dbReference>
<dbReference type="Gene3D" id="2.60.120.10">
    <property type="entry name" value="Jelly Rolls"/>
    <property type="match status" value="1"/>
</dbReference>
<dbReference type="InterPro" id="IPR050397">
    <property type="entry name" value="Env_Response_Regulators"/>
</dbReference>
<dbReference type="SMART" id="SM00100">
    <property type="entry name" value="cNMP"/>
    <property type="match status" value="1"/>
</dbReference>
<dbReference type="OrthoDB" id="41390at2"/>
<keyword evidence="1" id="KW-0805">Transcription regulation</keyword>
<dbReference type="InterPro" id="IPR018490">
    <property type="entry name" value="cNMP-bd_dom_sf"/>
</dbReference>
<reference evidence="6 7" key="1">
    <citation type="submission" date="2019-03" db="EMBL/GenBank/DDBJ databases">
        <title>Draft genome sequences of novel Actinobacteria.</title>
        <authorList>
            <person name="Sahin N."/>
            <person name="Ay H."/>
            <person name="Saygin H."/>
        </authorList>
    </citation>
    <scope>NUCLEOTIDE SEQUENCE [LARGE SCALE GENOMIC DNA]</scope>
    <source>
        <strain evidence="6 7">H3C3</strain>
    </source>
</reference>
<evidence type="ECO:0000256" key="2">
    <source>
        <dbReference type="ARBA" id="ARBA00023125"/>
    </source>
</evidence>
<dbReference type="CDD" id="cd00038">
    <property type="entry name" value="CAP_ED"/>
    <property type="match status" value="1"/>
</dbReference>
<evidence type="ECO:0000313" key="6">
    <source>
        <dbReference type="EMBL" id="TDD93939.1"/>
    </source>
</evidence>
<dbReference type="InterPro" id="IPR000595">
    <property type="entry name" value="cNMP-bd_dom"/>
</dbReference>
<dbReference type="EMBL" id="SMKU01000024">
    <property type="protein sequence ID" value="TDD93939.1"/>
    <property type="molecule type" value="Genomic_DNA"/>
</dbReference>
<dbReference type="Pfam" id="PF00027">
    <property type="entry name" value="cNMP_binding"/>
    <property type="match status" value="1"/>
</dbReference>
<dbReference type="GO" id="GO:0005829">
    <property type="term" value="C:cytosol"/>
    <property type="evidence" value="ECO:0007669"/>
    <property type="project" value="TreeGrafter"/>
</dbReference>
<dbReference type="InterPro" id="IPR012318">
    <property type="entry name" value="HTH_CRP"/>
</dbReference>
<evidence type="ECO:0000256" key="3">
    <source>
        <dbReference type="ARBA" id="ARBA00023163"/>
    </source>
</evidence>
<dbReference type="RefSeq" id="WP_131890479.1">
    <property type="nucleotide sequence ID" value="NZ_SMKU01000024.1"/>
</dbReference>
<name>A0A4R5C5L3_9ACTN</name>
<gene>
    <name evidence="6" type="ORF">E1298_07935</name>
</gene>
<dbReference type="PROSITE" id="PS51063">
    <property type="entry name" value="HTH_CRP_2"/>
    <property type="match status" value="1"/>
</dbReference>
<dbReference type="PANTHER" id="PTHR24567">
    <property type="entry name" value="CRP FAMILY TRANSCRIPTIONAL REGULATORY PROTEIN"/>
    <property type="match status" value="1"/>
</dbReference>
<evidence type="ECO:0000259" key="4">
    <source>
        <dbReference type="PROSITE" id="PS50042"/>
    </source>
</evidence>
<dbReference type="SUPFAM" id="SSF46785">
    <property type="entry name" value="Winged helix' DNA-binding domain"/>
    <property type="match status" value="1"/>
</dbReference>
<sequence length="240" mass="25666">MANHLDPIGGWRPRSLLGGLSAITRARLLELGGLRQIAAGETIIMEGATESRDVFVLLQGTAKITSGTDSGGTVLLSIRADGDVVGELAALDGNPRLARVTTIRPCVARRIGQREFLDFLSAHPDASLAVNRIVSAKLRGATWHRVESANPAPIRVARVLMLLAHEHGEPSAEGIVIRPLTQPDIADLVSAKERTVQKALATLQRDGAIVQGYRKIIIRDREALCSAAEISEIPPEYGIG</sequence>
<comment type="caution">
    <text evidence="6">The sequence shown here is derived from an EMBL/GenBank/DDBJ whole genome shotgun (WGS) entry which is preliminary data.</text>
</comment>
<dbReference type="Gene3D" id="1.10.10.10">
    <property type="entry name" value="Winged helix-like DNA-binding domain superfamily/Winged helix DNA-binding domain"/>
    <property type="match status" value="1"/>
</dbReference>
<keyword evidence="3" id="KW-0804">Transcription</keyword>
<keyword evidence="2" id="KW-0238">DNA-binding</keyword>
<dbReference type="PROSITE" id="PS50042">
    <property type="entry name" value="CNMP_BINDING_3"/>
    <property type="match status" value="1"/>
</dbReference>
<dbReference type="InterPro" id="IPR036390">
    <property type="entry name" value="WH_DNA-bd_sf"/>
</dbReference>
<keyword evidence="7" id="KW-1185">Reference proteome</keyword>
<proteinExistence type="predicted"/>
<accession>A0A4R5C5L3</accession>
<dbReference type="SUPFAM" id="SSF51206">
    <property type="entry name" value="cAMP-binding domain-like"/>
    <property type="match status" value="1"/>
</dbReference>
<organism evidence="6 7">
    <name type="scientific">Actinomadura rubrisoli</name>
    <dbReference type="NCBI Taxonomy" id="2530368"/>
    <lineage>
        <taxon>Bacteria</taxon>
        <taxon>Bacillati</taxon>
        <taxon>Actinomycetota</taxon>
        <taxon>Actinomycetes</taxon>
        <taxon>Streptosporangiales</taxon>
        <taxon>Thermomonosporaceae</taxon>
        <taxon>Actinomadura</taxon>
    </lineage>
</organism>